<reference evidence="2" key="1">
    <citation type="submission" date="2017-11" db="EMBL/GenBank/DDBJ databases">
        <authorList>
            <person name="Kuznetsova I."/>
            <person name="Sazanova A."/>
            <person name="Chirak E."/>
            <person name="Safronova V."/>
            <person name="Willems A."/>
        </authorList>
    </citation>
    <scope>NUCLEOTIDE SEQUENCE [LARGE SCALE GENOMIC DNA]</scope>
    <source>
        <strain evidence="2">CCBAU 03422</strain>
    </source>
</reference>
<dbReference type="EMBL" id="PGGM01000007">
    <property type="protein sequence ID" value="PSH63037.1"/>
    <property type="molecule type" value="Genomic_DNA"/>
</dbReference>
<dbReference type="Proteomes" id="UP000241764">
    <property type="component" value="Unassembled WGS sequence"/>
</dbReference>
<comment type="caution">
    <text evidence="1">The sequence shown here is derived from an EMBL/GenBank/DDBJ whole genome shotgun (WGS) entry which is preliminary data.</text>
</comment>
<dbReference type="RefSeq" id="WP_106665012.1">
    <property type="nucleotide sequence ID" value="NZ_PGGM01000007.1"/>
</dbReference>
<dbReference type="OrthoDB" id="8115627at2"/>
<evidence type="ECO:0000313" key="2">
    <source>
        <dbReference type="Proteomes" id="UP000241764"/>
    </source>
</evidence>
<accession>A0A2P7B9A9</accession>
<name>A0A2P7B9A9_9HYPH</name>
<dbReference type="AlphaFoldDB" id="A0A2P7B9A9"/>
<evidence type="ECO:0000313" key="1">
    <source>
        <dbReference type="EMBL" id="PSH63037.1"/>
    </source>
</evidence>
<keyword evidence="2" id="KW-1185">Reference proteome</keyword>
<protein>
    <submittedName>
        <fullName evidence="1">Uncharacterized protein</fullName>
    </submittedName>
</protein>
<organism evidence="1 2">
    <name type="scientific">Phyllobacterium sophorae</name>
    <dbReference type="NCBI Taxonomy" id="1520277"/>
    <lineage>
        <taxon>Bacteria</taxon>
        <taxon>Pseudomonadati</taxon>
        <taxon>Pseudomonadota</taxon>
        <taxon>Alphaproteobacteria</taxon>
        <taxon>Hyphomicrobiales</taxon>
        <taxon>Phyllobacteriaceae</taxon>
        <taxon>Phyllobacterium</taxon>
    </lineage>
</organism>
<sequence length="83" mass="9390">MLHLITQHTYTSEQWDLMHRAHVKASGMLGRCSLTHEHANRLARTVMKLFDQGLRDDLIIAAKAAEQEMTVTRIASERDSSAS</sequence>
<gene>
    <name evidence="1" type="ORF">CU103_15830</name>
</gene>
<proteinExistence type="predicted"/>